<dbReference type="Proteomes" id="UP001597546">
    <property type="component" value="Unassembled WGS sequence"/>
</dbReference>
<organism evidence="2 3">
    <name type="scientific">Pedobacter alpinus</name>
    <dbReference type="NCBI Taxonomy" id="1590643"/>
    <lineage>
        <taxon>Bacteria</taxon>
        <taxon>Pseudomonadati</taxon>
        <taxon>Bacteroidota</taxon>
        <taxon>Sphingobacteriia</taxon>
        <taxon>Sphingobacteriales</taxon>
        <taxon>Sphingobacteriaceae</taxon>
        <taxon>Pedobacter</taxon>
    </lineage>
</organism>
<feature type="signal peptide" evidence="1">
    <location>
        <begin position="1"/>
        <end position="20"/>
    </location>
</feature>
<evidence type="ECO:0000313" key="3">
    <source>
        <dbReference type="Proteomes" id="UP001597546"/>
    </source>
</evidence>
<evidence type="ECO:0000313" key="2">
    <source>
        <dbReference type="EMBL" id="MFD2733488.1"/>
    </source>
</evidence>
<dbReference type="RefSeq" id="WP_379045220.1">
    <property type="nucleotide sequence ID" value="NZ_JBHSKW010000051.1"/>
</dbReference>
<name>A0ABW5TY10_9SPHI</name>
<sequence>MKNLKITLIAILIATANSFAQTLPQTVKYDFKFDWLAAYKINKLDITTDNVMSIGY</sequence>
<evidence type="ECO:0000256" key="1">
    <source>
        <dbReference type="SAM" id="SignalP"/>
    </source>
</evidence>
<reference evidence="3" key="1">
    <citation type="journal article" date="2019" name="Int. J. Syst. Evol. Microbiol.">
        <title>The Global Catalogue of Microorganisms (GCM) 10K type strain sequencing project: providing services to taxonomists for standard genome sequencing and annotation.</title>
        <authorList>
            <consortium name="The Broad Institute Genomics Platform"/>
            <consortium name="The Broad Institute Genome Sequencing Center for Infectious Disease"/>
            <person name="Wu L."/>
            <person name="Ma J."/>
        </authorList>
    </citation>
    <scope>NUCLEOTIDE SEQUENCE [LARGE SCALE GENOMIC DNA]</scope>
    <source>
        <strain evidence="3">KCTC 42456</strain>
    </source>
</reference>
<keyword evidence="1" id="KW-0732">Signal</keyword>
<feature type="chain" id="PRO_5045144121" description="DUF3108 domain-containing protein" evidence="1">
    <location>
        <begin position="21"/>
        <end position="56"/>
    </location>
</feature>
<protein>
    <recommendedName>
        <fullName evidence="4">DUF3108 domain-containing protein</fullName>
    </recommendedName>
</protein>
<evidence type="ECO:0008006" key="4">
    <source>
        <dbReference type="Google" id="ProtNLM"/>
    </source>
</evidence>
<comment type="caution">
    <text evidence="2">The sequence shown here is derived from an EMBL/GenBank/DDBJ whole genome shotgun (WGS) entry which is preliminary data.</text>
</comment>
<proteinExistence type="predicted"/>
<keyword evidence="3" id="KW-1185">Reference proteome</keyword>
<dbReference type="EMBL" id="JBHULV010000056">
    <property type="protein sequence ID" value="MFD2733488.1"/>
    <property type="molecule type" value="Genomic_DNA"/>
</dbReference>
<gene>
    <name evidence="2" type="ORF">ACFSSE_17395</name>
</gene>
<accession>A0ABW5TY10</accession>